<sequence>MTDQRLSPNPPLPKPPRLAFLTVPLLVELIFQAISLLTLPFSGGTLNETLAEYGKLTGTTLPPLSPEMINLVLWISFAITAALILWLYNTRRAVLEGKSWGRVSAIVIAVLSLLVFPFGTLLGIVMLIGAFDRDVQNYTSQK</sequence>
<gene>
    <name evidence="2" type="ORF">Dxin01_02573</name>
</gene>
<proteinExistence type="predicted"/>
<protein>
    <recommendedName>
        <fullName evidence="4">Yip1 domain-containing protein</fullName>
    </recommendedName>
</protein>
<dbReference type="Proteomes" id="UP001458946">
    <property type="component" value="Unassembled WGS sequence"/>
</dbReference>
<evidence type="ECO:0000313" key="2">
    <source>
        <dbReference type="EMBL" id="GAA5502826.1"/>
    </source>
</evidence>
<accession>A0ABP9VDP0</accession>
<reference evidence="2 3" key="1">
    <citation type="submission" date="2024-02" db="EMBL/GenBank/DDBJ databases">
        <title>Deinococcus xinjiangensis NBRC 107630.</title>
        <authorList>
            <person name="Ichikawa N."/>
            <person name="Katano-Makiyama Y."/>
            <person name="Hidaka K."/>
        </authorList>
    </citation>
    <scope>NUCLEOTIDE SEQUENCE [LARGE SCALE GENOMIC DNA]</scope>
    <source>
        <strain evidence="2 3">NBRC 107630</strain>
    </source>
</reference>
<name>A0ABP9VDP0_9DEIO</name>
<organism evidence="2 3">
    <name type="scientific">Deinococcus xinjiangensis</name>
    <dbReference type="NCBI Taxonomy" id="457454"/>
    <lineage>
        <taxon>Bacteria</taxon>
        <taxon>Thermotogati</taxon>
        <taxon>Deinococcota</taxon>
        <taxon>Deinococci</taxon>
        <taxon>Deinococcales</taxon>
        <taxon>Deinococcaceae</taxon>
        <taxon>Deinococcus</taxon>
    </lineage>
</organism>
<dbReference type="RefSeq" id="WP_353542794.1">
    <property type="nucleotide sequence ID" value="NZ_BAABRN010000030.1"/>
</dbReference>
<evidence type="ECO:0008006" key="4">
    <source>
        <dbReference type="Google" id="ProtNLM"/>
    </source>
</evidence>
<keyword evidence="1" id="KW-1133">Transmembrane helix</keyword>
<keyword evidence="3" id="KW-1185">Reference proteome</keyword>
<feature type="transmembrane region" description="Helical" evidence="1">
    <location>
        <begin position="68"/>
        <end position="88"/>
    </location>
</feature>
<evidence type="ECO:0000256" key="1">
    <source>
        <dbReference type="SAM" id="Phobius"/>
    </source>
</evidence>
<feature type="transmembrane region" description="Helical" evidence="1">
    <location>
        <begin position="100"/>
        <end position="131"/>
    </location>
</feature>
<dbReference type="EMBL" id="BAABRN010000030">
    <property type="protein sequence ID" value="GAA5502826.1"/>
    <property type="molecule type" value="Genomic_DNA"/>
</dbReference>
<feature type="transmembrane region" description="Helical" evidence="1">
    <location>
        <begin position="20"/>
        <end position="41"/>
    </location>
</feature>
<comment type="caution">
    <text evidence="2">The sequence shown here is derived from an EMBL/GenBank/DDBJ whole genome shotgun (WGS) entry which is preliminary data.</text>
</comment>
<keyword evidence="1" id="KW-0812">Transmembrane</keyword>
<evidence type="ECO:0000313" key="3">
    <source>
        <dbReference type="Proteomes" id="UP001458946"/>
    </source>
</evidence>
<keyword evidence="1" id="KW-0472">Membrane</keyword>